<dbReference type="InterPro" id="IPR006196">
    <property type="entry name" value="RNA-binding_domain_S1_IF1"/>
</dbReference>
<dbReference type="InterPro" id="IPR012340">
    <property type="entry name" value="NA-bd_OB-fold"/>
</dbReference>
<keyword evidence="3" id="KW-0396">Initiation factor</keyword>
<dbReference type="InterPro" id="IPR039294">
    <property type="entry name" value="EIF1AD"/>
</dbReference>
<evidence type="ECO:0000256" key="3">
    <source>
        <dbReference type="PROSITE-ProRule" id="PRU00181"/>
    </source>
</evidence>
<sequence length="148" mass="16239">MNKFADKRKPTVPDGEGIMRVVSLRGSNLVEVMDAAGEKSLALIPAKFQKNMWIKRGNFVLVDETGREQALESHAWPRIFRSTPIKTSTANAAMATIESEQKESCGVGDNDGEDSDNGLPPLEANMNRVGMPDWRPDTESDSDSELTS</sequence>
<keyword evidence="7" id="KW-1185">Reference proteome</keyword>
<dbReference type="Gramene" id="Kaladp1077s0005.1.v1.1">
    <property type="protein sequence ID" value="Kaladp1077s0005.1.v1.1"/>
    <property type="gene ID" value="Kaladp1077s0005.v1.1"/>
</dbReference>
<accession>A0A7N0VKB7</accession>
<dbReference type="GO" id="GO:0003723">
    <property type="term" value="F:RNA binding"/>
    <property type="evidence" value="ECO:0007669"/>
    <property type="project" value="UniProtKB-KW"/>
</dbReference>
<feature type="region of interest" description="Disordered" evidence="4">
    <location>
        <begin position="98"/>
        <end position="148"/>
    </location>
</feature>
<evidence type="ECO:0000256" key="4">
    <source>
        <dbReference type="SAM" id="MobiDB-lite"/>
    </source>
</evidence>
<evidence type="ECO:0000256" key="2">
    <source>
        <dbReference type="ARBA" id="ARBA00022884"/>
    </source>
</evidence>
<dbReference type="GO" id="GO:0005634">
    <property type="term" value="C:nucleus"/>
    <property type="evidence" value="ECO:0007669"/>
    <property type="project" value="TreeGrafter"/>
</dbReference>
<comment type="similarity">
    <text evidence="1">Belongs to the EIF1AD family.</text>
</comment>
<dbReference type="AlphaFoldDB" id="A0A7N0VKB7"/>
<protein>
    <recommendedName>
        <fullName evidence="5">S1-like domain-containing protein</fullName>
    </recommendedName>
</protein>
<evidence type="ECO:0000256" key="1">
    <source>
        <dbReference type="ARBA" id="ARBA00007340"/>
    </source>
</evidence>
<keyword evidence="3" id="KW-0648">Protein biosynthesis</keyword>
<evidence type="ECO:0000313" key="7">
    <source>
        <dbReference type="Proteomes" id="UP000594263"/>
    </source>
</evidence>
<organism evidence="6 7">
    <name type="scientific">Kalanchoe fedtschenkoi</name>
    <name type="common">Lavender scallops</name>
    <name type="synonym">South American air plant</name>
    <dbReference type="NCBI Taxonomy" id="63787"/>
    <lineage>
        <taxon>Eukaryota</taxon>
        <taxon>Viridiplantae</taxon>
        <taxon>Streptophyta</taxon>
        <taxon>Embryophyta</taxon>
        <taxon>Tracheophyta</taxon>
        <taxon>Spermatophyta</taxon>
        <taxon>Magnoliopsida</taxon>
        <taxon>eudicotyledons</taxon>
        <taxon>Gunneridae</taxon>
        <taxon>Pentapetalae</taxon>
        <taxon>Saxifragales</taxon>
        <taxon>Crassulaceae</taxon>
        <taxon>Kalanchoe</taxon>
    </lineage>
</organism>
<dbReference type="PANTHER" id="PTHR21641:SF0">
    <property type="entry name" value="RNA-BINDING PROTEIN EIF1AD-RELATED"/>
    <property type="match status" value="1"/>
</dbReference>
<feature type="compositionally biased region" description="Acidic residues" evidence="4">
    <location>
        <begin position="139"/>
        <end position="148"/>
    </location>
</feature>
<dbReference type="Pfam" id="PF01176">
    <property type="entry name" value="eIF-1a"/>
    <property type="match status" value="1"/>
</dbReference>
<keyword evidence="2" id="KW-0694">RNA-binding</keyword>
<dbReference type="InterPro" id="IPR001253">
    <property type="entry name" value="TIF_eIF-1A"/>
</dbReference>
<dbReference type="PANTHER" id="PTHR21641">
    <property type="entry name" value="TRANSLATION INITIATION FACTOR-RELATED"/>
    <property type="match status" value="1"/>
</dbReference>
<name>A0A7N0VKB7_KALFE</name>
<dbReference type="GO" id="GO:0003743">
    <property type="term" value="F:translation initiation factor activity"/>
    <property type="evidence" value="ECO:0007669"/>
    <property type="project" value="UniProtKB-UniRule"/>
</dbReference>
<evidence type="ECO:0000313" key="6">
    <source>
        <dbReference type="EnsemblPlants" id="Kaladp1077s0005.1.v1.1"/>
    </source>
</evidence>
<dbReference type="OMA" id="QMNESED"/>
<evidence type="ECO:0000259" key="5">
    <source>
        <dbReference type="PROSITE" id="PS50832"/>
    </source>
</evidence>
<dbReference type="SUPFAM" id="SSF50249">
    <property type="entry name" value="Nucleic acid-binding proteins"/>
    <property type="match status" value="1"/>
</dbReference>
<reference evidence="6" key="1">
    <citation type="submission" date="2021-01" db="UniProtKB">
        <authorList>
            <consortium name="EnsemblPlants"/>
        </authorList>
    </citation>
    <scope>IDENTIFICATION</scope>
</reference>
<feature type="domain" description="S1-like" evidence="5">
    <location>
        <begin position="5"/>
        <end position="83"/>
    </location>
</feature>
<dbReference type="EnsemblPlants" id="Kaladp1077s0005.1.v1.1">
    <property type="protein sequence ID" value="Kaladp1077s0005.1.v1.1"/>
    <property type="gene ID" value="Kaladp1077s0005.v1.1"/>
</dbReference>
<dbReference type="Gene3D" id="2.40.50.140">
    <property type="entry name" value="Nucleic acid-binding proteins"/>
    <property type="match status" value="1"/>
</dbReference>
<dbReference type="PROSITE" id="PS50832">
    <property type="entry name" value="S1_IF1_TYPE"/>
    <property type="match status" value="1"/>
</dbReference>
<dbReference type="Proteomes" id="UP000594263">
    <property type="component" value="Unplaced"/>
</dbReference>
<dbReference type="SMART" id="SM00652">
    <property type="entry name" value="eIF1a"/>
    <property type="match status" value="1"/>
</dbReference>
<proteinExistence type="inferred from homology"/>